<evidence type="ECO:0000313" key="11">
    <source>
        <dbReference type="Proteomes" id="UP000799441"/>
    </source>
</evidence>
<keyword evidence="2" id="KW-0479">Metal-binding</keyword>
<dbReference type="GO" id="GO:0045944">
    <property type="term" value="P:positive regulation of transcription by RNA polymerase II"/>
    <property type="evidence" value="ECO:0007669"/>
    <property type="project" value="TreeGrafter"/>
</dbReference>
<dbReference type="InterPro" id="IPR001083">
    <property type="entry name" value="Cu_fist_DNA-bd_dom"/>
</dbReference>
<proteinExistence type="predicted"/>
<feature type="region of interest" description="Disordered" evidence="8">
    <location>
        <begin position="509"/>
        <end position="562"/>
    </location>
</feature>
<evidence type="ECO:0000256" key="4">
    <source>
        <dbReference type="ARBA" id="ARBA00023008"/>
    </source>
</evidence>
<evidence type="ECO:0000256" key="5">
    <source>
        <dbReference type="ARBA" id="ARBA00023015"/>
    </source>
</evidence>
<evidence type="ECO:0000256" key="1">
    <source>
        <dbReference type="ARBA" id="ARBA00004123"/>
    </source>
</evidence>
<evidence type="ECO:0000256" key="8">
    <source>
        <dbReference type="SAM" id="MobiDB-lite"/>
    </source>
</evidence>
<keyword evidence="6" id="KW-0804">Transcription</keyword>
<dbReference type="GO" id="GO:0005507">
    <property type="term" value="F:copper ion binding"/>
    <property type="evidence" value="ECO:0007669"/>
    <property type="project" value="InterPro"/>
</dbReference>
<dbReference type="SUPFAM" id="SSF57879">
    <property type="entry name" value="Zinc domain conserved in yeast copper-regulated transcription factors"/>
    <property type="match status" value="1"/>
</dbReference>
<dbReference type="PANTHER" id="PTHR28088:SF5">
    <property type="entry name" value="TRANSCRIPTIONAL ACTIVATOR HAA1-RELATED"/>
    <property type="match status" value="1"/>
</dbReference>
<dbReference type="OrthoDB" id="5600085at2759"/>
<dbReference type="Proteomes" id="UP000799441">
    <property type="component" value="Unassembled WGS sequence"/>
</dbReference>
<dbReference type="Pfam" id="PF00649">
    <property type="entry name" value="Copper-fist"/>
    <property type="match status" value="1"/>
</dbReference>
<evidence type="ECO:0000256" key="7">
    <source>
        <dbReference type="ARBA" id="ARBA00023242"/>
    </source>
</evidence>
<dbReference type="GO" id="GO:0006879">
    <property type="term" value="P:intracellular iron ion homeostasis"/>
    <property type="evidence" value="ECO:0007669"/>
    <property type="project" value="TreeGrafter"/>
</dbReference>
<dbReference type="GO" id="GO:0000978">
    <property type="term" value="F:RNA polymerase II cis-regulatory region sequence-specific DNA binding"/>
    <property type="evidence" value="ECO:0007669"/>
    <property type="project" value="TreeGrafter"/>
</dbReference>
<comment type="subcellular location">
    <subcellularLocation>
        <location evidence="1">Nucleus</location>
    </subcellularLocation>
</comment>
<feature type="domain" description="Copper-fist" evidence="9">
    <location>
        <begin position="2"/>
        <end position="41"/>
    </location>
</feature>
<dbReference type="SMART" id="SM00412">
    <property type="entry name" value="Cu_FIST"/>
    <property type="match status" value="1"/>
</dbReference>
<dbReference type="EMBL" id="MU003765">
    <property type="protein sequence ID" value="KAF2726166.1"/>
    <property type="molecule type" value="Genomic_DNA"/>
</dbReference>
<dbReference type="SMART" id="SM01090">
    <property type="entry name" value="Copper-fist"/>
    <property type="match status" value="1"/>
</dbReference>
<organism evidence="10 11">
    <name type="scientific">Polychaeton citri CBS 116435</name>
    <dbReference type="NCBI Taxonomy" id="1314669"/>
    <lineage>
        <taxon>Eukaryota</taxon>
        <taxon>Fungi</taxon>
        <taxon>Dikarya</taxon>
        <taxon>Ascomycota</taxon>
        <taxon>Pezizomycotina</taxon>
        <taxon>Dothideomycetes</taxon>
        <taxon>Dothideomycetidae</taxon>
        <taxon>Capnodiales</taxon>
        <taxon>Capnodiaceae</taxon>
        <taxon>Polychaeton</taxon>
    </lineage>
</organism>
<evidence type="ECO:0000256" key="6">
    <source>
        <dbReference type="ARBA" id="ARBA00023163"/>
    </source>
</evidence>
<dbReference type="PROSITE" id="PS50073">
    <property type="entry name" value="COPPER_FIST_2"/>
    <property type="match status" value="1"/>
</dbReference>
<keyword evidence="5" id="KW-0805">Transcription regulation</keyword>
<name>A0A9P4UUU4_9PEZI</name>
<evidence type="ECO:0000313" key="10">
    <source>
        <dbReference type="EMBL" id="KAF2726166.1"/>
    </source>
</evidence>
<dbReference type="FunFam" id="3.90.430.10:FF:000001">
    <property type="entry name" value="Copper fist DNA-binding protein"/>
    <property type="match status" value="1"/>
</dbReference>
<dbReference type="PRINTS" id="PR00617">
    <property type="entry name" value="COPPERFIST"/>
</dbReference>
<sequence>MVVREDGSKWACSSCLKGHRVSGCTHTDRELIHVPKKGRPVTQCQHCRQERKKRSAHVRCDCGEDGKAHHPKEKCIHLREAEDRQKKEGFHGDHHEEVSRDRELEHAHLAVVAEEQGCCCHHGGNCSCALLKKETAGDDGTPPHGRPAVQKPKLESTASDTQITIFQNGHHKPVHRKNHAAHESGMPYKLPMQRSHTDDAVARVARRSVDNLSLEGGKHFNPTSHPPPTSAPFDTGRRGPPNAGYSSNEPGKFGAELRAGLQSASNDTLAFPSLEPVSSVADSQFDPWSAFPSSEVATYPNNNPFGVWPTSSDISSITQPALTAASSGTQSEIDDLPPVDDFGINMPPSHNDIAGASYNLEPSASTEQQVNRNSLPPDFFSTFGYNMRMNSDSSQHFNGMAGISDNPPKEVTDGGQTFMGVSKWPAPSQSPVAKTAPKLFHRKTVGSDNFANANPLPASGRPASQSVGPANAPNDDLIKELFPDIDISGSASAAGGNATAATAFSPLATSTSNEYGGFDSSSSFTSPPWNGGEMSASPSNFDSPYDFNQNFQPQQAFPNWSQ</sequence>
<keyword evidence="11" id="KW-1185">Reference proteome</keyword>
<dbReference type="GO" id="GO:0005634">
    <property type="term" value="C:nucleus"/>
    <property type="evidence" value="ECO:0007669"/>
    <property type="project" value="UniProtKB-SubCell"/>
</dbReference>
<dbReference type="AlphaFoldDB" id="A0A9P4UUU4"/>
<dbReference type="GO" id="GO:0000981">
    <property type="term" value="F:DNA-binding transcription factor activity, RNA polymerase II-specific"/>
    <property type="evidence" value="ECO:0007669"/>
    <property type="project" value="TreeGrafter"/>
</dbReference>
<keyword evidence="7" id="KW-0539">Nucleus</keyword>
<comment type="caution">
    <text evidence="10">The sequence shown here is derived from an EMBL/GenBank/DDBJ whole genome shotgun (WGS) entry which is preliminary data.</text>
</comment>
<feature type="region of interest" description="Disordered" evidence="8">
    <location>
        <begin position="136"/>
        <end position="155"/>
    </location>
</feature>
<keyword evidence="3" id="KW-0862">Zinc</keyword>
<gene>
    <name evidence="10" type="ORF">K431DRAFT_3116</name>
</gene>
<dbReference type="GO" id="GO:0006878">
    <property type="term" value="P:intracellular copper ion homeostasis"/>
    <property type="evidence" value="ECO:0007669"/>
    <property type="project" value="TreeGrafter"/>
</dbReference>
<dbReference type="InterPro" id="IPR051763">
    <property type="entry name" value="Copper_Homeo_Regul"/>
</dbReference>
<feature type="region of interest" description="Disordered" evidence="8">
    <location>
        <begin position="446"/>
        <end position="473"/>
    </location>
</feature>
<evidence type="ECO:0000259" key="9">
    <source>
        <dbReference type="PROSITE" id="PS50073"/>
    </source>
</evidence>
<dbReference type="PANTHER" id="PTHR28088">
    <property type="entry name" value="TRANSCRIPTIONAL ACTIVATOR HAA1-RELATED"/>
    <property type="match status" value="1"/>
</dbReference>
<protein>
    <recommendedName>
        <fullName evidence="9">Copper-fist domain-containing protein</fullName>
    </recommendedName>
</protein>
<dbReference type="InterPro" id="IPR036395">
    <property type="entry name" value="Cu_fist_DNA-bd_dom_sf"/>
</dbReference>
<evidence type="ECO:0000256" key="3">
    <source>
        <dbReference type="ARBA" id="ARBA00022833"/>
    </source>
</evidence>
<reference evidence="10" key="1">
    <citation type="journal article" date="2020" name="Stud. Mycol.">
        <title>101 Dothideomycetes genomes: a test case for predicting lifestyles and emergence of pathogens.</title>
        <authorList>
            <person name="Haridas S."/>
            <person name="Albert R."/>
            <person name="Binder M."/>
            <person name="Bloem J."/>
            <person name="Labutti K."/>
            <person name="Salamov A."/>
            <person name="Andreopoulos B."/>
            <person name="Baker S."/>
            <person name="Barry K."/>
            <person name="Bills G."/>
            <person name="Bluhm B."/>
            <person name="Cannon C."/>
            <person name="Castanera R."/>
            <person name="Culley D."/>
            <person name="Daum C."/>
            <person name="Ezra D."/>
            <person name="Gonzalez J."/>
            <person name="Henrissat B."/>
            <person name="Kuo A."/>
            <person name="Liang C."/>
            <person name="Lipzen A."/>
            <person name="Lutzoni F."/>
            <person name="Magnuson J."/>
            <person name="Mondo S."/>
            <person name="Nolan M."/>
            <person name="Ohm R."/>
            <person name="Pangilinan J."/>
            <person name="Park H.-J."/>
            <person name="Ramirez L."/>
            <person name="Alfaro M."/>
            <person name="Sun H."/>
            <person name="Tritt A."/>
            <person name="Yoshinaga Y."/>
            <person name="Zwiers L.-H."/>
            <person name="Turgeon B."/>
            <person name="Goodwin S."/>
            <person name="Spatafora J."/>
            <person name="Crous P."/>
            <person name="Grigoriev I."/>
        </authorList>
    </citation>
    <scope>NUCLEOTIDE SEQUENCE</scope>
    <source>
        <strain evidence="10">CBS 116435</strain>
    </source>
</reference>
<evidence type="ECO:0000256" key="2">
    <source>
        <dbReference type="ARBA" id="ARBA00022723"/>
    </source>
</evidence>
<keyword evidence="4" id="KW-0186">Copper</keyword>
<accession>A0A9P4UUU4</accession>
<feature type="compositionally biased region" description="Polar residues" evidence="8">
    <location>
        <begin position="509"/>
        <end position="528"/>
    </location>
</feature>
<dbReference type="Gene3D" id="3.90.430.10">
    <property type="entry name" value="Copper fist DNA-binding domain"/>
    <property type="match status" value="1"/>
</dbReference>
<feature type="compositionally biased region" description="Low complexity" evidence="8">
    <location>
        <begin position="547"/>
        <end position="562"/>
    </location>
</feature>
<feature type="region of interest" description="Disordered" evidence="8">
    <location>
        <begin position="213"/>
        <end position="253"/>
    </location>
</feature>